<dbReference type="Pfam" id="PF03401">
    <property type="entry name" value="TctC"/>
    <property type="match status" value="1"/>
</dbReference>
<dbReference type="OrthoDB" id="5171643at2"/>
<feature type="transmembrane region" description="Helical" evidence="3">
    <location>
        <begin position="92"/>
        <end position="120"/>
    </location>
</feature>
<dbReference type="PANTHER" id="PTHR42928">
    <property type="entry name" value="TRICARBOXYLATE-BINDING PROTEIN"/>
    <property type="match status" value="1"/>
</dbReference>
<accession>A0A562ZUC0</accession>
<comment type="similarity">
    <text evidence="1">Belongs to the UPF0065 (bug) family.</text>
</comment>
<dbReference type="Proteomes" id="UP000318199">
    <property type="component" value="Unassembled WGS sequence"/>
</dbReference>
<name>A0A562ZUC0_9BURK</name>
<dbReference type="AlphaFoldDB" id="A0A562ZUC0"/>
<keyword evidence="5" id="KW-1185">Reference proteome</keyword>
<evidence type="ECO:0000256" key="1">
    <source>
        <dbReference type="ARBA" id="ARBA00006987"/>
    </source>
</evidence>
<feature type="compositionally biased region" description="Basic and acidic residues" evidence="2">
    <location>
        <begin position="46"/>
        <end position="77"/>
    </location>
</feature>
<dbReference type="SUPFAM" id="SSF53850">
    <property type="entry name" value="Periplasmic binding protein-like II"/>
    <property type="match status" value="1"/>
</dbReference>
<gene>
    <name evidence="4" type="ORF">FN976_04975</name>
</gene>
<dbReference type="EMBL" id="VOBQ01000004">
    <property type="protein sequence ID" value="TWO72073.1"/>
    <property type="molecule type" value="Genomic_DNA"/>
</dbReference>
<protein>
    <submittedName>
        <fullName evidence="4">Tripartite tricarboxylate transporter substrate binding protein</fullName>
    </submittedName>
</protein>
<dbReference type="Gene3D" id="3.40.190.150">
    <property type="entry name" value="Bordetella uptake gene, domain 1"/>
    <property type="match status" value="1"/>
</dbReference>
<evidence type="ECO:0000256" key="2">
    <source>
        <dbReference type="SAM" id="MobiDB-lite"/>
    </source>
</evidence>
<reference evidence="4 5" key="1">
    <citation type="submission" date="2019-07" db="EMBL/GenBank/DDBJ databases">
        <title>Caenimonas sedimenti sp. nov., isolated from activated sludge.</title>
        <authorList>
            <person name="Xu J."/>
        </authorList>
    </citation>
    <scope>NUCLEOTIDE SEQUENCE [LARGE SCALE GENOMIC DNA]</scope>
    <source>
        <strain evidence="4 5">HX-9-20</strain>
    </source>
</reference>
<comment type="caution">
    <text evidence="4">The sequence shown here is derived from an EMBL/GenBank/DDBJ whole genome shotgun (WGS) entry which is preliminary data.</text>
</comment>
<sequence length="423" mass="43994">MHRRQQARRRQRHGALGDGRPPAHLHAGNRARRGPPHDAGPARALHARDGQARADGRDQLLRRRQDRGGQPELREPHAQGVHPRLAGRRRPAAFGAALSGLFRLLAAAVGAAAGLVPFAASAQALCPGSTVRFIVPFPGSGSSADGIARAVAAKLGEAWGKNVIVDNRPGAGGVAANQLVAAASPDGCTIALVTAAIGINPALMKKKLPYDTLKDLTMLGVMVDVPLGLFAHASLPAKTVPELIALAKAQPGSMTYATPGVGTGSHLAGELLAHKTGTQLLHVPYKNAASAELDLLAGRVSLMFAAVSSEVEQVKAGRLRLVAVTGDKRLAGFPDVPAIGESVPGYSMGSYFGVIGPGGMDKALAGRISLDIAQALQTPELQRQLAARQLVAVGSSPEAFERLVRKEMQEMGKLVESAGIRID</sequence>
<dbReference type="Gene3D" id="3.40.190.10">
    <property type="entry name" value="Periplasmic binding protein-like II"/>
    <property type="match status" value="1"/>
</dbReference>
<keyword evidence="3" id="KW-0472">Membrane</keyword>
<feature type="region of interest" description="Disordered" evidence="2">
    <location>
        <begin position="1"/>
        <end position="86"/>
    </location>
</feature>
<dbReference type="InterPro" id="IPR005064">
    <property type="entry name" value="BUG"/>
</dbReference>
<keyword evidence="3" id="KW-1133">Transmembrane helix</keyword>
<keyword evidence="3" id="KW-0812">Transmembrane</keyword>
<dbReference type="InterPro" id="IPR042100">
    <property type="entry name" value="Bug_dom1"/>
</dbReference>
<evidence type="ECO:0000313" key="4">
    <source>
        <dbReference type="EMBL" id="TWO72073.1"/>
    </source>
</evidence>
<dbReference type="PANTHER" id="PTHR42928:SF5">
    <property type="entry name" value="BLR1237 PROTEIN"/>
    <property type="match status" value="1"/>
</dbReference>
<evidence type="ECO:0000313" key="5">
    <source>
        <dbReference type="Proteomes" id="UP000318199"/>
    </source>
</evidence>
<feature type="compositionally biased region" description="Basic residues" evidence="2">
    <location>
        <begin position="1"/>
        <end position="13"/>
    </location>
</feature>
<evidence type="ECO:0000256" key="3">
    <source>
        <dbReference type="SAM" id="Phobius"/>
    </source>
</evidence>
<proteinExistence type="inferred from homology"/>
<organism evidence="4 5">
    <name type="scientific">Caenimonas sedimenti</name>
    <dbReference type="NCBI Taxonomy" id="2596921"/>
    <lineage>
        <taxon>Bacteria</taxon>
        <taxon>Pseudomonadati</taxon>
        <taxon>Pseudomonadota</taxon>
        <taxon>Betaproteobacteria</taxon>
        <taxon>Burkholderiales</taxon>
        <taxon>Comamonadaceae</taxon>
        <taxon>Caenimonas</taxon>
    </lineage>
</organism>